<dbReference type="AlphaFoldDB" id="A0A5M3X5T6"/>
<gene>
    <name evidence="2" type="ORF">Amac_100480</name>
</gene>
<protein>
    <submittedName>
        <fullName evidence="2">Uncharacterized protein</fullName>
    </submittedName>
</protein>
<comment type="caution">
    <text evidence="2">The sequence shown here is derived from an EMBL/GenBank/DDBJ whole genome shotgun (WGS) entry which is preliminary data.</text>
</comment>
<proteinExistence type="predicted"/>
<feature type="compositionally biased region" description="Acidic residues" evidence="1">
    <location>
        <begin position="52"/>
        <end position="64"/>
    </location>
</feature>
<name>A0A5M3X5T6_9ACTN</name>
<accession>A0A5M3X5T6</accession>
<evidence type="ECO:0000313" key="3">
    <source>
        <dbReference type="Proteomes" id="UP000331127"/>
    </source>
</evidence>
<dbReference type="OrthoDB" id="9900460at2"/>
<dbReference type="EMBL" id="BLAE01000101">
    <property type="protein sequence ID" value="GES16450.1"/>
    <property type="molecule type" value="Genomic_DNA"/>
</dbReference>
<evidence type="ECO:0000256" key="1">
    <source>
        <dbReference type="SAM" id="MobiDB-lite"/>
    </source>
</evidence>
<dbReference type="RefSeq" id="WP_155361466.1">
    <property type="nucleotide sequence ID" value="NZ_BAAAHL010000025.1"/>
</dbReference>
<feature type="region of interest" description="Disordered" evidence="1">
    <location>
        <begin position="41"/>
        <end position="64"/>
    </location>
</feature>
<organism evidence="2 3">
    <name type="scientific">Acrocarpospora macrocephala</name>
    <dbReference type="NCBI Taxonomy" id="150177"/>
    <lineage>
        <taxon>Bacteria</taxon>
        <taxon>Bacillati</taxon>
        <taxon>Actinomycetota</taxon>
        <taxon>Actinomycetes</taxon>
        <taxon>Streptosporangiales</taxon>
        <taxon>Streptosporangiaceae</taxon>
        <taxon>Acrocarpospora</taxon>
    </lineage>
</organism>
<sequence>MGTENEIDTWDKIVYLFKGIFVLGVSSYGMSNSADLVELIEGDSGTRSHGEEEGEEEGPADTVK</sequence>
<keyword evidence="3" id="KW-1185">Reference proteome</keyword>
<reference evidence="2 3" key="1">
    <citation type="submission" date="2019-10" db="EMBL/GenBank/DDBJ databases">
        <title>Whole genome shotgun sequence of Acrocarpospora macrocephala NBRC 16266.</title>
        <authorList>
            <person name="Ichikawa N."/>
            <person name="Kimura A."/>
            <person name="Kitahashi Y."/>
            <person name="Komaki H."/>
            <person name="Oguchi A."/>
        </authorList>
    </citation>
    <scope>NUCLEOTIDE SEQUENCE [LARGE SCALE GENOMIC DNA]</scope>
    <source>
        <strain evidence="2 3">NBRC 16266</strain>
    </source>
</reference>
<evidence type="ECO:0000313" key="2">
    <source>
        <dbReference type="EMBL" id="GES16450.1"/>
    </source>
</evidence>
<dbReference type="Proteomes" id="UP000331127">
    <property type="component" value="Unassembled WGS sequence"/>
</dbReference>